<dbReference type="SUPFAM" id="SSF47616">
    <property type="entry name" value="GST C-terminal domain-like"/>
    <property type="match status" value="1"/>
</dbReference>
<feature type="domain" description="GST N-terminal" evidence="1">
    <location>
        <begin position="24"/>
        <end position="131"/>
    </location>
</feature>
<dbReference type="VEuPathDB" id="FungiDB:CLCR_01604"/>
<accession>A0A1C1CAY4</accession>
<dbReference type="InterPro" id="IPR004045">
    <property type="entry name" value="Glutathione_S-Trfase_N"/>
</dbReference>
<keyword evidence="3" id="KW-1185">Reference proteome</keyword>
<keyword evidence="2" id="KW-0808">Transferase</keyword>
<dbReference type="AlphaFoldDB" id="A0A1C1CAY4"/>
<name>A0A1C1CAY4_9EURO</name>
<dbReference type="InterPro" id="IPR036282">
    <property type="entry name" value="Glutathione-S-Trfase_C_sf"/>
</dbReference>
<gene>
    <name evidence="2" type="ORF">CLCR_01604</name>
</gene>
<sequence length="312" mass="34946">MSSTSLPAITSAQVPGIGAIGQQARMTLYTNHGCGWSHRVHIVLKELGLEYEEVLIDMDVPRPAWFLKLNPEIFSHADAAMKSSDNTANAKMQRGLVPVFQYTPTGSNQQFTLTESPQIVSFLTDLYPSHILPVLPSGLESWRTCSPADTAYMRYRMSFFVDTYFTKITPLMFKLVGADPGEPQEKIVDDILSRLREEIEPLLSDVDVDGKGPYFAGSERLTFVETHSGKVMTTPFVLRMIDFCNAVIFPSRLATAMLDTNPSTSNSPRFAKWAKVCIQHPSVTCTWDKEYMVPRIVERLPAAKRKYAPAKE</sequence>
<evidence type="ECO:0000313" key="3">
    <source>
        <dbReference type="Proteomes" id="UP000094526"/>
    </source>
</evidence>
<evidence type="ECO:0000313" key="2">
    <source>
        <dbReference type="EMBL" id="OCT45713.1"/>
    </source>
</evidence>
<dbReference type="EMBL" id="LGRB01000019">
    <property type="protein sequence ID" value="OCT45713.1"/>
    <property type="molecule type" value="Genomic_DNA"/>
</dbReference>
<dbReference type="PANTHER" id="PTHR43968:SF8">
    <property type="entry name" value="S-TRANSFERASE, PUTATIVE (AFU_ORTHOLOGUE AFUA_2G00590)-RELATED"/>
    <property type="match status" value="1"/>
</dbReference>
<dbReference type="GO" id="GO:0016740">
    <property type="term" value="F:transferase activity"/>
    <property type="evidence" value="ECO:0007669"/>
    <property type="project" value="UniProtKB-KW"/>
</dbReference>
<dbReference type="Proteomes" id="UP000094526">
    <property type="component" value="Unassembled WGS sequence"/>
</dbReference>
<dbReference type="GO" id="GO:0005737">
    <property type="term" value="C:cytoplasm"/>
    <property type="evidence" value="ECO:0007669"/>
    <property type="project" value="TreeGrafter"/>
</dbReference>
<dbReference type="InterPro" id="IPR050983">
    <property type="entry name" value="GST_Omega/HSP26"/>
</dbReference>
<organism evidence="2 3">
    <name type="scientific">Cladophialophora carrionii</name>
    <dbReference type="NCBI Taxonomy" id="86049"/>
    <lineage>
        <taxon>Eukaryota</taxon>
        <taxon>Fungi</taxon>
        <taxon>Dikarya</taxon>
        <taxon>Ascomycota</taxon>
        <taxon>Pezizomycotina</taxon>
        <taxon>Eurotiomycetes</taxon>
        <taxon>Chaetothyriomycetidae</taxon>
        <taxon>Chaetothyriales</taxon>
        <taxon>Herpotrichiellaceae</taxon>
        <taxon>Cladophialophora</taxon>
    </lineage>
</organism>
<dbReference type="Gene3D" id="1.20.1050.10">
    <property type="match status" value="1"/>
</dbReference>
<dbReference type="STRING" id="86049.A0A1C1CAY4"/>
<evidence type="ECO:0000259" key="1">
    <source>
        <dbReference type="PROSITE" id="PS50404"/>
    </source>
</evidence>
<dbReference type="CDD" id="cd00570">
    <property type="entry name" value="GST_N_family"/>
    <property type="match status" value="1"/>
</dbReference>
<comment type="caution">
    <text evidence="2">The sequence shown here is derived from an EMBL/GenBank/DDBJ whole genome shotgun (WGS) entry which is preliminary data.</text>
</comment>
<reference evidence="3" key="1">
    <citation type="submission" date="2015-07" db="EMBL/GenBank/DDBJ databases">
        <authorList>
            <person name="Teixeira M.M."/>
            <person name="Souza R.C."/>
            <person name="Almeida L.G."/>
            <person name="Vicente V.A."/>
            <person name="de Hoog S."/>
            <person name="Bocca A.L."/>
            <person name="de Almeida S.R."/>
            <person name="Vasconcelos A.T."/>
            <person name="Felipe M.S."/>
        </authorList>
    </citation>
    <scope>NUCLEOTIDE SEQUENCE [LARGE SCALE GENOMIC DNA]</scope>
    <source>
        <strain evidence="3">KSF</strain>
    </source>
</reference>
<dbReference type="Pfam" id="PF13409">
    <property type="entry name" value="GST_N_2"/>
    <property type="match status" value="1"/>
</dbReference>
<dbReference type="InterPro" id="IPR036249">
    <property type="entry name" value="Thioredoxin-like_sf"/>
</dbReference>
<dbReference type="Gene3D" id="3.40.30.10">
    <property type="entry name" value="Glutaredoxin"/>
    <property type="match status" value="1"/>
</dbReference>
<dbReference type="OrthoDB" id="202840at2759"/>
<protein>
    <submittedName>
        <fullName evidence="2">Glutathione S-transferase</fullName>
    </submittedName>
</protein>
<dbReference type="PANTHER" id="PTHR43968">
    <property type="match status" value="1"/>
</dbReference>
<proteinExistence type="predicted"/>
<dbReference type="SUPFAM" id="SSF52833">
    <property type="entry name" value="Thioredoxin-like"/>
    <property type="match status" value="1"/>
</dbReference>
<dbReference type="VEuPathDB" id="FungiDB:G647_03610"/>
<dbReference type="PROSITE" id="PS50404">
    <property type="entry name" value="GST_NTER"/>
    <property type="match status" value="1"/>
</dbReference>